<feature type="compositionally biased region" description="Polar residues" evidence="5">
    <location>
        <begin position="1986"/>
        <end position="2010"/>
    </location>
</feature>
<feature type="compositionally biased region" description="Basic and acidic residues" evidence="5">
    <location>
        <begin position="172"/>
        <end position="200"/>
    </location>
</feature>
<keyword evidence="3" id="KW-0732">Signal</keyword>
<feature type="region of interest" description="Disordered" evidence="5">
    <location>
        <begin position="1884"/>
        <end position="1935"/>
    </location>
</feature>
<feature type="compositionally biased region" description="Polar residues" evidence="5">
    <location>
        <begin position="2114"/>
        <end position="2127"/>
    </location>
</feature>
<reference evidence="9 10" key="1">
    <citation type="submission" date="2018-06" db="EMBL/GenBank/DDBJ databases">
        <authorList>
            <consortium name="Pathogen Informatics"/>
            <person name="Doyle S."/>
        </authorList>
    </citation>
    <scope>NUCLEOTIDE SEQUENCE [LARGE SCALE GENOMIC DNA]</scope>
    <source>
        <strain evidence="9 10">NCTC12261</strain>
    </source>
</reference>
<gene>
    <name evidence="9" type="primary">bca</name>
    <name evidence="9" type="ORF">NCTC12261_00704</name>
</gene>
<feature type="domain" description="Rib" evidence="7">
    <location>
        <begin position="1584"/>
        <end position="1655"/>
    </location>
</feature>
<feature type="compositionally biased region" description="Polar residues" evidence="5">
    <location>
        <begin position="2267"/>
        <end position="2279"/>
    </location>
</feature>
<evidence type="ECO:0000313" key="9">
    <source>
        <dbReference type="EMBL" id="SUN74734.1"/>
    </source>
</evidence>
<feature type="region of interest" description="Disordered" evidence="5">
    <location>
        <begin position="171"/>
        <end position="200"/>
    </location>
</feature>
<feature type="domain" description="Rib" evidence="7">
    <location>
        <begin position="1808"/>
        <end position="1883"/>
    </location>
</feature>
<dbReference type="Pfam" id="PF18938">
    <property type="entry name" value="aRib"/>
    <property type="match status" value="1"/>
</dbReference>
<feature type="domain" description="Rib" evidence="7">
    <location>
        <begin position="1129"/>
        <end position="1206"/>
    </location>
</feature>
<evidence type="ECO:0000259" key="8">
    <source>
        <dbReference type="Pfam" id="PF18938"/>
    </source>
</evidence>
<dbReference type="InterPro" id="IPR027579">
    <property type="entry name" value="SSSPR51_Rpt"/>
</dbReference>
<feature type="compositionally biased region" description="Polar residues" evidence="5">
    <location>
        <begin position="2290"/>
        <end position="2314"/>
    </location>
</feature>
<feature type="domain" description="Rib" evidence="7">
    <location>
        <begin position="1733"/>
        <end position="1807"/>
    </location>
</feature>
<feature type="compositionally biased region" description="Polar residues" evidence="5">
    <location>
        <begin position="2138"/>
        <end position="2162"/>
    </location>
</feature>
<feature type="compositionally biased region" description="Basic and acidic residues" evidence="5">
    <location>
        <begin position="1976"/>
        <end position="1985"/>
    </location>
</feature>
<keyword evidence="2" id="KW-0964">Secreted</keyword>
<feature type="domain" description="Rib" evidence="7">
    <location>
        <begin position="1322"/>
        <end position="1389"/>
    </location>
</feature>
<organism evidence="9 10">
    <name type="scientific">Streptococcus mitis</name>
    <dbReference type="NCBI Taxonomy" id="28037"/>
    <lineage>
        <taxon>Bacteria</taxon>
        <taxon>Bacillati</taxon>
        <taxon>Bacillota</taxon>
        <taxon>Bacilli</taxon>
        <taxon>Lactobacillales</taxon>
        <taxon>Streptococcaceae</taxon>
        <taxon>Streptococcus</taxon>
        <taxon>Streptococcus mitis group</taxon>
    </lineage>
</organism>
<feature type="region of interest" description="Disordered" evidence="5">
    <location>
        <begin position="2264"/>
        <end position="2320"/>
    </location>
</feature>
<feature type="compositionally biased region" description="Basic and acidic residues" evidence="5">
    <location>
        <begin position="56"/>
        <end position="90"/>
    </location>
</feature>
<feature type="domain" description="Rib" evidence="7">
    <location>
        <begin position="549"/>
        <end position="605"/>
    </location>
</feature>
<dbReference type="Pfam" id="PF00746">
    <property type="entry name" value="Gram_pos_anchor"/>
    <property type="match status" value="1"/>
</dbReference>
<feature type="region of interest" description="Disordered" evidence="5">
    <location>
        <begin position="1957"/>
        <end position="2014"/>
    </location>
</feature>
<evidence type="ECO:0000256" key="3">
    <source>
        <dbReference type="ARBA" id="ARBA00022729"/>
    </source>
</evidence>
<feature type="domain" description="Rib" evidence="7">
    <location>
        <begin position="1051"/>
        <end position="1125"/>
    </location>
</feature>
<feature type="domain" description="Rib" evidence="7">
    <location>
        <begin position="2037"/>
        <end position="2111"/>
    </location>
</feature>
<evidence type="ECO:0000256" key="1">
    <source>
        <dbReference type="ARBA" id="ARBA00022512"/>
    </source>
</evidence>
<dbReference type="InterPro" id="IPR049964">
    <property type="entry name" value="NanA_rpt"/>
</dbReference>
<evidence type="ECO:0000313" key="10">
    <source>
        <dbReference type="Proteomes" id="UP000255482"/>
    </source>
</evidence>
<feature type="region of interest" description="Disordered" evidence="5">
    <location>
        <begin position="54"/>
        <end position="90"/>
    </location>
</feature>
<dbReference type="Gene3D" id="1.20.1270.90">
    <property type="entry name" value="AF1782-like"/>
    <property type="match status" value="1"/>
</dbReference>
<dbReference type="NCBIfam" id="TIGR01167">
    <property type="entry name" value="LPXTG_anchor"/>
    <property type="match status" value="1"/>
</dbReference>
<feature type="region of interest" description="Disordered" evidence="5">
    <location>
        <begin position="2430"/>
        <end position="2466"/>
    </location>
</feature>
<dbReference type="InterPro" id="IPR044024">
    <property type="entry name" value="aRib"/>
</dbReference>
<evidence type="ECO:0000259" key="6">
    <source>
        <dbReference type="Pfam" id="PF00746"/>
    </source>
</evidence>
<feature type="domain" description="Gram-positive cocci surface proteins LPxTG" evidence="6">
    <location>
        <begin position="2692"/>
        <end position="2733"/>
    </location>
</feature>
<feature type="region of interest" description="Disordered" evidence="5">
    <location>
        <begin position="1654"/>
        <end position="1711"/>
    </location>
</feature>
<feature type="domain" description="Rib" evidence="7">
    <location>
        <begin position="1885"/>
        <end position="1959"/>
    </location>
</feature>
<dbReference type="Gene3D" id="2.60.40.10">
    <property type="entry name" value="Immunoglobulins"/>
    <property type="match status" value="4"/>
</dbReference>
<dbReference type="Gene3D" id="3.10.20.890">
    <property type="match status" value="2"/>
</dbReference>
<feature type="compositionally biased region" description="Basic and acidic residues" evidence="5">
    <location>
        <begin position="2442"/>
        <end position="2451"/>
    </location>
</feature>
<feature type="domain" description="Rib" evidence="7">
    <location>
        <begin position="2112"/>
        <end position="2187"/>
    </location>
</feature>
<dbReference type="InterPro" id="IPR012706">
    <property type="entry name" value="Rib_alpha_Esp_rpt"/>
</dbReference>
<dbReference type="Pfam" id="PF18877">
    <property type="entry name" value="SSSPR-51"/>
    <property type="match status" value="1"/>
</dbReference>
<feature type="compositionally biased region" description="Basic and acidic residues" evidence="5">
    <location>
        <begin position="2128"/>
        <end position="2137"/>
    </location>
</feature>
<evidence type="ECO:0000256" key="5">
    <source>
        <dbReference type="SAM" id="MobiDB-lite"/>
    </source>
</evidence>
<evidence type="ECO:0000256" key="2">
    <source>
        <dbReference type="ARBA" id="ARBA00022525"/>
    </source>
</evidence>
<feature type="region of interest" description="Disordered" evidence="5">
    <location>
        <begin position="2341"/>
        <end position="2362"/>
    </location>
</feature>
<feature type="compositionally biased region" description="Basic and acidic residues" evidence="5">
    <location>
        <begin position="2280"/>
        <end position="2289"/>
    </location>
</feature>
<comment type="caution">
    <text evidence="9">The sequence shown here is derived from an EMBL/GenBank/DDBJ whole genome shotgun (WGS) entry which is preliminary data.</text>
</comment>
<name>A0AAX2L474_STRMT</name>
<feature type="domain" description="Rib" evidence="7">
    <location>
        <begin position="790"/>
        <end position="864"/>
    </location>
</feature>
<feature type="region of interest" description="Disordered" evidence="5">
    <location>
        <begin position="1579"/>
        <end position="1604"/>
    </location>
</feature>
<dbReference type="InterPro" id="IPR059115">
    <property type="entry name" value="Rib"/>
</dbReference>
<protein>
    <submittedName>
        <fullName evidence="9">R28 protein</fullName>
    </submittedName>
</protein>
<dbReference type="NCBIfam" id="NF043031">
    <property type="entry name" value="SIALI-17"/>
    <property type="match status" value="2"/>
</dbReference>
<evidence type="ECO:0000256" key="4">
    <source>
        <dbReference type="ARBA" id="ARBA00023088"/>
    </source>
</evidence>
<dbReference type="Pfam" id="PF08428">
    <property type="entry name" value="Rib"/>
    <property type="match status" value="17"/>
</dbReference>
<feature type="region of interest" description="Disordered" evidence="5">
    <location>
        <begin position="2630"/>
        <end position="2672"/>
    </location>
</feature>
<keyword evidence="1" id="KW-0134">Cell wall</keyword>
<accession>A0AAX2L474</accession>
<feature type="compositionally biased region" description="Basic and acidic residues" evidence="5">
    <location>
        <begin position="1672"/>
        <end position="1681"/>
    </location>
</feature>
<feature type="domain" description="Rib" evidence="7">
    <location>
        <begin position="2189"/>
        <end position="2263"/>
    </location>
</feature>
<evidence type="ECO:0000259" key="7">
    <source>
        <dbReference type="Pfam" id="PF08428"/>
    </source>
</evidence>
<feature type="domain" description="Rib" evidence="7">
    <location>
        <begin position="2341"/>
        <end position="2417"/>
    </location>
</feature>
<dbReference type="EMBL" id="UHFS01000002">
    <property type="protein sequence ID" value="SUN74734.1"/>
    <property type="molecule type" value="Genomic_DNA"/>
</dbReference>
<feature type="compositionally biased region" description="Basic and acidic residues" evidence="5">
    <location>
        <begin position="272"/>
        <end position="285"/>
    </location>
</feature>
<feature type="region of interest" description="Disordered" evidence="5">
    <location>
        <begin position="1808"/>
        <end position="1862"/>
    </location>
</feature>
<dbReference type="InterPro" id="IPR013783">
    <property type="entry name" value="Ig-like_fold"/>
</dbReference>
<feature type="region of interest" description="Disordered" evidence="5">
    <location>
        <begin position="1732"/>
        <end position="1767"/>
    </location>
</feature>
<feature type="compositionally biased region" description="Polar residues" evidence="5">
    <location>
        <begin position="1834"/>
        <end position="1858"/>
    </location>
</feature>
<proteinExistence type="predicted"/>
<feature type="compositionally biased region" description="Polar residues" evidence="5">
    <location>
        <begin position="1579"/>
        <end position="1597"/>
    </location>
</feature>
<dbReference type="InterPro" id="IPR019931">
    <property type="entry name" value="LPXTG_anchor"/>
</dbReference>
<feature type="compositionally biased region" description="Polar residues" evidence="5">
    <location>
        <begin position="1682"/>
        <end position="1706"/>
    </location>
</feature>
<feature type="compositionally biased region" description="Polar residues" evidence="5">
    <location>
        <begin position="2638"/>
        <end position="2649"/>
    </location>
</feature>
<feature type="compositionally biased region" description="Polar residues" evidence="5">
    <location>
        <begin position="1658"/>
        <end position="1671"/>
    </location>
</feature>
<feature type="region of interest" description="Disordered" evidence="5">
    <location>
        <begin position="2188"/>
        <end position="2222"/>
    </location>
</feature>
<dbReference type="Proteomes" id="UP000255482">
    <property type="component" value="Unassembled WGS sequence"/>
</dbReference>
<keyword evidence="4" id="KW-0572">Peptidoglycan-anchor</keyword>
<dbReference type="NCBIfam" id="TIGR04308">
    <property type="entry name" value="repeat_SSSPR51"/>
    <property type="match status" value="1"/>
</dbReference>
<feature type="compositionally biased region" description="Polar residues" evidence="5">
    <location>
        <begin position="1328"/>
        <end position="1344"/>
    </location>
</feature>
<feature type="domain" description="Rib" evidence="7">
    <location>
        <begin position="1656"/>
        <end position="1731"/>
    </location>
</feature>
<feature type="compositionally biased region" description="Polar residues" evidence="5">
    <location>
        <begin position="1962"/>
        <end position="1975"/>
    </location>
</feature>
<dbReference type="NCBIfam" id="TIGR02331">
    <property type="entry name" value="rib_alpha"/>
    <property type="match status" value="14"/>
</dbReference>
<feature type="compositionally biased region" description="Basic and acidic residues" evidence="5">
    <location>
        <begin position="1824"/>
        <end position="1833"/>
    </location>
</feature>
<feature type="region of interest" description="Disordered" evidence="5">
    <location>
        <begin position="1328"/>
        <end position="1366"/>
    </location>
</feature>
<feature type="region of interest" description="Disordered" evidence="5">
    <location>
        <begin position="2046"/>
        <end position="2071"/>
    </location>
</feature>
<feature type="domain" description="Rib" evidence="7">
    <location>
        <begin position="1960"/>
        <end position="2035"/>
    </location>
</feature>
<sequence length="2737" mass="296737">MFFNRKGINQKNWRMIKKGKHFLFGCTLFLATGAVTIQNPHLVHADEMVASLNDSTKVKDEDPNSDKIPNDVENHPQVENPVKESDKISEHVPEEKILEKSLEHPVKAVDKTALNELIEKIRNTDLQTKTAKSVENLNLSLSRAQAVLDKEGASQDEIDKEVQALSESFAQLEEKSNDIDKKEKQADKANDSDEKKNPSTEKIAKVQALVSEINQLAGEISYEFSESESKSLQVFADLSEGKATESEVDGALNEAKSLRNKVANRVTRAQSGKRDPRNGKPIDGKGESGFRAIWISSIANKYEGSNALVNENKKELTFYNSDTLFSVMTAYGKRGNGEPLVRYPNGPKRGEEDPTPYYVKRVGVISGLNQVKGLKLRVAYKNFQTGKKEEVDIAANYWNVNNPEVQMALVGTIGDGGNVTPGTYHITIGANGTHKQNTITYTLTIKPQSERNTVRDLTPTYVDDVRHLTETEKNALIEKFKAEHPNVVNRANHIDFDHAEVSADGATMTIHFKDGFNPKTIQTNATNDVEAKHSSLTAYFGDSKELYTNPRELVRSKTGHEVPTTAQVTYKTPFNLQEAGTRNVVVTTTYENGVTKDVTTPYTVLDFLGKQDKKINQNQSGQLGDARNYVTVSDNSAVPGELTVRWKGGSSNVDTSAAGVQHKEIEILRGSHLMKTVNVPVEIVDNIKPTITAPDNITLTRLEGLPSEINIHAQDNDKGVGLKESNSVTVDNLPNPLSYNAKKSKIEINGVIPNNFQLGKSSIQVTVKAVDKKENTATKNITFHIQSQTQKYTAVANSQIQEVSYGEAPDAGTSIQKNGLPTGTRYGWATQPNTATGPGDQTEVVTVTYPDGSTDTVPVTVKVRKLSDEHIPTGKTITVNQNDPVTNDRLKAAVTVDNGGTRKVKSVTAAPISTVHAGSQTIKATVTYLDNTTDPVDIPLEVKDVIAPTIQTPTEGQTWEITALDKTLPPIKVAVADNPGGSGIKSIVPMNLPSFLKYDKATSSIVFQDGEREVPKLSGRTRTTRNITLRVEDNAGNSSERTFSITHMPMAEKYNPQANATIQEVSHGETPNPKTSVNTAGLPTDAQYTWKSAPDTNRPGNKTGVVKVTYPDDSVDEVTVTVKVRKLSDEYEPTATKIVKNQNDTVSEQDLKSAVTINKNGNSKVKTVTPVGKISTAETGNKEISATVTYLDDTRDTVTIPLEVKDVTAPTIQTPANGQNIDLIALDKAFSPIKVTSEDNAGGSGVRSTTVTDLPDFLTYDDANKTIKFKDGTQEVPKLPVGTDSQTHTATIRVTDNANNSSTSQLTFTVKSMTTKYDATANPNKQTVSYGATPDAGTSVNQTGLPEGTSYAWKTPPVTTDGPGEKDGVVEVKYKDGSKDIVNVKVTVKGLSSEYEVTGTLIEVNQNDSVSNDDLKAKVTATSKAGNVNGTDKISTVTAPTISTANYGEQTINATVTFKDGTTKEVTIPLKVKDVTPPTIQSPAENTNWEMTALDKALPNMEVRAEDNENGSGIKNVTVTGLPDYLEYDSTTNAIKFKSGKQTVEKLAENTPSQEFTLNIRAEDKAGNVSERTAKITVSSMSTKNTPTPISQNTSYGQVPDPNKSVDKAGLPEGTTVTWKETPVVNTPGSHPGVALVHYPDGTEDEVEVPVTVKKQSDTFNPTAKEPNQTVRHNEVPDPEKSINTNDLPKGTNYSWSEQPDTSKPGSKTGKVLITYPDKSTEEVTVTVNVTPQNDEYTPTGIPQEVDNGHVPDPETSVTKTGLPEGTTVTWKTRPDVSTPGSHPGVALVHYPDGTEDEVEVPVRVKEQKDTFNPTAKEPNQTVRHNEVPDPEKSINTNDLPKGTNYSWSEQPDTSKPGSKTGKVLITYPDKSTEEVTVTVNVTPQNDEYTPTGIPQEVDNGHVPDPETSVTKTGLPEGTTVTWKTRPDVSTPGSHPGVALVHYPDGTEDEVEIPVTVKKQSDTFNPTAKEPNQTVRHNEVPDPEKSINTNDLPKGTNYSWSEQPDTSKPGSKTGKVLITYPDHSTEEVTVTVNVTPQNDEYSPTGIAQTVDNGHVPDPETSVNKTGLPEGTTVTWKETPVVNTPGSHPGVALVHYPDGTEDEVEVPVTVKKQSDTFNPTAKEPNQTVRHNEVPDPEKSINTNDLPKGTNYSWSEQPDTSKPGSKTGKVLITYPDKSTEEVTVTVNVTPQNDEYTPTGIPQEVDNGHVPDPETSVTKTGLPEGTTVTWKTRPDVSTPGSHPGVALVHYPDGTEDEVEVPVRVKEQKDTFNPTAKEPNQTVRHNEVPDPEKSINTNDLPKGTNYSWSEQPDTSKPGSKTGKVLITYPDKSTEEVTVTVEVTPQKDDYDPQPKTQTVEHAQVPSAKDSIENVKTLPEGTTFGWKDGKIPDTSKHGEKKGVVTVTYPDGSTEDVDVVITVNPEDFSPVVPMEKVPVKNPENLSPEEQDKVKEKVTKANPGKDVTVDSKGNVTITDPETKVSHEISRDKLVFAYAKGEPETSKIPEFNGGVNAPDSPVHEVPEFAGGVNGEPEIQETLPEFNGGVNAPNSPTHEVPEFNGGVNGELPDPVEVSKIQLMITKWVDENGKELKPADAKAPKVLGEANEAFEHGEIEGYVFVRTETKGDVVTHIFRKVSPVRPTGDGQQRPATPSDDTNPRPDIATPTEVPATQAAGQPSQIVAMPAQLQNEVSETNPSVSQTQAVLPNTGIQEDRTTGTVGVLSLLGAFGLLFAKKKKDDEEEA</sequence>
<feature type="compositionally biased region" description="Polar residues" evidence="5">
    <location>
        <begin position="1811"/>
        <end position="1823"/>
    </location>
</feature>
<feature type="domain" description="Rib" evidence="7">
    <location>
        <begin position="2264"/>
        <end position="2339"/>
    </location>
</feature>
<feature type="domain" description="Rib" evidence="7">
    <location>
        <begin position="868"/>
        <end position="944"/>
    </location>
</feature>
<feature type="region of interest" description="Disordered" evidence="5">
    <location>
        <begin position="2110"/>
        <end position="2167"/>
    </location>
</feature>
<feature type="domain" description="Atypical Rib" evidence="8">
    <location>
        <begin position="2422"/>
        <end position="2486"/>
    </location>
</feature>
<feature type="region of interest" description="Disordered" evidence="5">
    <location>
        <begin position="264"/>
        <end position="285"/>
    </location>
</feature>